<evidence type="ECO:0000256" key="5">
    <source>
        <dbReference type="SAM" id="MobiDB-lite"/>
    </source>
</evidence>
<dbReference type="InterPro" id="IPR013087">
    <property type="entry name" value="Znf_C2H2_type"/>
</dbReference>
<evidence type="ECO:0000256" key="3">
    <source>
        <dbReference type="ARBA" id="ARBA00022833"/>
    </source>
</evidence>
<dbReference type="Proteomes" id="UP000800040">
    <property type="component" value="Unassembled WGS sequence"/>
</dbReference>
<protein>
    <recommendedName>
        <fullName evidence="6">C2H2-type domain-containing protein</fullName>
    </recommendedName>
</protein>
<feature type="region of interest" description="Disordered" evidence="5">
    <location>
        <begin position="272"/>
        <end position="300"/>
    </location>
</feature>
<dbReference type="Gene3D" id="3.30.160.60">
    <property type="entry name" value="Classic Zinc Finger"/>
    <property type="match status" value="1"/>
</dbReference>
<proteinExistence type="predicted"/>
<evidence type="ECO:0000259" key="6">
    <source>
        <dbReference type="PROSITE" id="PS50157"/>
    </source>
</evidence>
<dbReference type="OrthoDB" id="8121437at2759"/>
<feature type="region of interest" description="Disordered" evidence="5">
    <location>
        <begin position="44"/>
        <end position="86"/>
    </location>
</feature>
<keyword evidence="3" id="KW-0862">Zinc</keyword>
<dbReference type="Pfam" id="PF13695">
    <property type="entry name" value="Zn_ribbon_3CxxC"/>
    <property type="match status" value="1"/>
</dbReference>
<dbReference type="InterPro" id="IPR027377">
    <property type="entry name" value="ZAR1/RTP1-5-like_Znf-3CxxC"/>
</dbReference>
<keyword evidence="2 4" id="KW-0863">Zinc-finger</keyword>
<accession>A0A6A5K1P6</accession>
<dbReference type="GO" id="GO:0008270">
    <property type="term" value="F:zinc ion binding"/>
    <property type="evidence" value="ECO:0007669"/>
    <property type="project" value="UniProtKB-KW"/>
</dbReference>
<evidence type="ECO:0000256" key="2">
    <source>
        <dbReference type="ARBA" id="ARBA00022771"/>
    </source>
</evidence>
<name>A0A6A5K1P6_9PLEO</name>
<sequence>MSLCVLCNRTFGGEKALKQHEENSPKHAETLGCKPCNRSFGSLDALGQHQHNSPAHRKPRKDSVASSFTPVPPVNHAASPLPTTSHVRHLVRNSERNRHATTKNTSQTDSTFDLPFEVLENRLRALAIPDLDTIVAPPTIDRAHIPTRQEETRTFFTFPELHQRIAEAVAPTITSTWFNPDIEAHFDTEHETNVMGKFTCENKRCRKSQWSSKVVAVWIKGYPRNGYNAIVYNQRCKSCDRLGSFKLDAESYVERIAYRLKRWAGVRVEQPPFSGQSRGPHESEHCEGCKAGHCSRADDS</sequence>
<evidence type="ECO:0000256" key="4">
    <source>
        <dbReference type="PROSITE-ProRule" id="PRU00042"/>
    </source>
</evidence>
<dbReference type="EMBL" id="ML975546">
    <property type="protein sequence ID" value="KAF1828447.1"/>
    <property type="molecule type" value="Genomic_DNA"/>
</dbReference>
<gene>
    <name evidence="7" type="ORF">BDW02DRAFT_616085</name>
</gene>
<feature type="compositionally biased region" description="Basic and acidic residues" evidence="5">
    <location>
        <begin position="279"/>
        <end position="300"/>
    </location>
</feature>
<dbReference type="AlphaFoldDB" id="A0A6A5K1P6"/>
<keyword evidence="1" id="KW-0479">Metal-binding</keyword>
<evidence type="ECO:0000256" key="1">
    <source>
        <dbReference type="ARBA" id="ARBA00022723"/>
    </source>
</evidence>
<keyword evidence="8" id="KW-1185">Reference proteome</keyword>
<evidence type="ECO:0000313" key="8">
    <source>
        <dbReference type="Proteomes" id="UP000800040"/>
    </source>
</evidence>
<dbReference type="SMART" id="SM01328">
    <property type="entry name" value="zf-3CxxC"/>
    <property type="match status" value="1"/>
</dbReference>
<organism evidence="7 8">
    <name type="scientific">Decorospora gaudefroyi</name>
    <dbReference type="NCBI Taxonomy" id="184978"/>
    <lineage>
        <taxon>Eukaryota</taxon>
        <taxon>Fungi</taxon>
        <taxon>Dikarya</taxon>
        <taxon>Ascomycota</taxon>
        <taxon>Pezizomycotina</taxon>
        <taxon>Dothideomycetes</taxon>
        <taxon>Pleosporomycetidae</taxon>
        <taxon>Pleosporales</taxon>
        <taxon>Pleosporineae</taxon>
        <taxon>Pleosporaceae</taxon>
        <taxon>Decorospora</taxon>
    </lineage>
</organism>
<reference evidence="7" key="1">
    <citation type="submission" date="2020-01" db="EMBL/GenBank/DDBJ databases">
        <authorList>
            <consortium name="DOE Joint Genome Institute"/>
            <person name="Haridas S."/>
            <person name="Albert R."/>
            <person name="Binder M."/>
            <person name="Bloem J."/>
            <person name="Labutti K."/>
            <person name="Salamov A."/>
            <person name="Andreopoulos B."/>
            <person name="Baker S.E."/>
            <person name="Barry K."/>
            <person name="Bills G."/>
            <person name="Bluhm B.H."/>
            <person name="Cannon C."/>
            <person name="Castanera R."/>
            <person name="Culley D.E."/>
            <person name="Daum C."/>
            <person name="Ezra D."/>
            <person name="Gonzalez J.B."/>
            <person name="Henrissat B."/>
            <person name="Kuo A."/>
            <person name="Liang C."/>
            <person name="Lipzen A."/>
            <person name="Lutzoni F."/>
            <person name="Magnuson J."/>
            <person name="Mondo S."/>
            <person name="Nolan M."/>
            <person name="Ohm R."/>
            <person name="Pangilinan J."/>
            <person name="Park H.-J."/>
            <person name="Ramirez L."/>
            <person name="Alfaro M."/>
            <person name="Sun H."/>
            <person name="Tritt A."/>
            <person name="Yoshinaga Y."/>
            <person name="Zwiers L.-H."/>
            <person name="Turgeon B.G."/>
            <person name="Goodwin S.B."/>
            <person name="Spatafora J.W."/>
            <person name="Crous P.W."/>
            <person name="Grigoriev I.V."/>
        </authorList>
    </citation>
    <scope>NUCLEOTIDE SEQUENCE</scope>
    <source>
        <strain evidence="7">P77</strain>
    </source>
</reference>
<evidence type="ECO:0000313" key="7">
    <source>
        <dbReference type="EMBL" id="KAF1828447.1"/>
    </source>
</evidence>
<dbReference type="PROSITE" id="PS50157">
    <property type="entry name" value="ZINC_FINGER_C2H2_2"/>
    <property type="match status" value="1"/>
</dbReference>
<feature type="domain" description="C2H2-type" evidence="6">
    <location>
        <begin position="31"/>
        <end position="61"/>
    </location>
</feature>
<dbReference type="SUPFAM" id="SSF57667">
    <property type="entry name" value="beta-beta-alpha zinc fingers"/>
    <property type="match status" value="1"/>
</dbReference>
<dbReference type="InterPro" id="IPR036236">
    <property type="entry name" value="Znf_C2H2_sf"/>
</dbReference>